<organism evidence="2 3">
    <name type="scientific">Brevibacillus formosus</name>
    <dbReference type="NCBI Taxonomy" id="54913"/>
    <lineage>
        <taxon>Bacteria</taxon>
        <taxon>Bacillati</taxon>
        <taxon>Bacillota</taxon>
        <taxon>Bacilli</taxon>
        <taxon>Bacillales</taxon>
        <taxon>Paenibacillaceae</taxon>
        <taxon>Brevibacillus</taxon>
    </lineage>
</organism>
<dbReference type="AlphaFoldDB" id="A0A220MD53"/>
<name>A0A220MD53_9BACL</name>
<dbReference type="KEGG" id="bfm:BP422_04730"/>
<evidence type="ECO:0000313" key="2">
    <source>
        <dbReference type="EMBL" id="ASJ52918.1"/>
    </source>
</evidence>
<sequence length="239" mass="27581">MTKEAENEKEIDPKLSRYLHALSSVCLNQKQLAYYLAIHEYNRLRDTFLRLRIDNRWDTGDATKTQERLTWFLEHGRRAEFDQHRHVLSALGAANRSNYIASLKKGDMESARQLIVYSYMNRLPHAGIAAFDYAWYLIICKAGAQQSYLPKADAVESMLDVAKRIQLAYSSWEEYLFAYACGNLYDEAGASKNTSKATEAHILKLLTGKYSPIREFDWKFDLTPYLPSRQVESVPSFNS</sequence>
<reference evidence="2 3" key="1">
    <citation type="submission" date="2016-11" db="EMBL/GenBank/DDBJ databases">
        <authorList>
            <person name="Jaros S."/>
            <person name="Januszkiewicz K."/>
            <person name="Wedrychowicz H."/>
        </authorList>
    </citation>
    <scope>NUCLEOTIDE SEQUENCE [LARGE SCALE GENOMIC DNA]</scope>
    <source>
        <strain evidence="2 3">NF2</strain>
    </source>
</reference>
<dbReference type="InterPro" id="IPR009677">
    <property type="entry name" value="DUF1266"/>
</dbReference>
<gene>
    <name evidence="2" type="ORF">BP422_04730</name>
</gene>
<dbReference type="Pfam" id="PF06889">
    <property type="entry name" value="DUF1266"/>
    <property type="match status" value="1"/>
</dbReference>
<protein>
    <recommendedName>
        <fullName evidence="1">DUF1266 domain-containing protein</fullName>
    </recommendedName>
</protein>
<evidence type="ECO:0000313" key="3">
    <source>
        <dbReference type="Proteomes" id="UP000197781"/>
    </source>
</evidence>
<dbReference type="RefSeq" id="WP_088906782.1">
    <property type="nucleotide sequence ID" value="NZ_CP018145.1"/>
</dbReference>
<dbReference type="Proteomes" id="UP000197781">
    <property type="component" value="Chromosome"/>
</dbReference>
<proteinExistence type="predicted"/>
<dbReference type="EMBL" id="CP018145">
    <property type="protein sequence ID" value="ASJ52918.1"/>
    <property type="molecule type" value="Genomic_DNA"/>
</dbReference>
<accession>A0A220MD53</accession>
<evidence type="ECO:0000259" key="1">
    <source>
        <dbReference type="Pfam" id="PF06889"/>
    </source>
</evidence>
<feature type="domain" description="DUF1266" evidence="1">
    <location>
        <begin position="54"/>
        <end position="218"/>
    </location>
</feature>